<dbReference type="AlphaFoldDB" id="A0A4P7N540"/>
<feature type="compositionally biased region" description="Pro residues" evidence="1">
    <location>
        <begin position="706"/>
        <end position="722"/>
    </location>
</feature>
<proteinExistence type="predicted"/>
<dbReference type="PANTHER" id="PTHR44029:SF1">
    <property type="entry name" value="DNAJ HOMOLOG SUBFAMILY C MEMBER 21"/>
    <property type="match status" value="1"/>
</dbReference>
<feature type="region of interest" description="Disordered" evidence="1">
    <location>
        <begin position="502"/>
        <end position="789"/>
    </location>
</feature>
<gene>
    <name evidence="3" type="ORF">PoMZ_01605</name>
</gene>
<sequence>MVKADYNRDYYADLELPQNADVNDVKRQFRKLALKYHPDRNPGREAEVNAKFQTIQAAHEILTSPEQRSKYDAHRSRRAPGASNVRGNPWADAGRNFPPPPQRNRPNASGGSSRPAGTASSADRYARFPNQPPPPPPRPTEDPKSRAEAFESMRPKPRPRAPTAPHTGAHTGSSSSGASTRPRPPDTRQTAYTASQQKKAEASFGNRTGRSLRSGFVPGSPMGDEPPVASSNYSSSKRHTSLFDETAAPPPVPPRERADYGTGSGSGADDRFPPNLDPRSSPYQTRSGERLNPFEGGTSVNRAKSTRESHRRAQDDPDHFATPNRQRSFSVSDEPEGKTYPATEPRQANISRKATANTSNIPDSARGPRFQDQFSSNAGPGMSAASSAGYGFHDGSAPQTSGGLFLAAADGSHGSRAFRDDSDPHPNVYDVADPTTHPSSFPFEAAPARPMPAASATASIDRNPRSAWNGSSRRLSSGGRSMSAYSDLNVFEQKQFDLLDKLVGKEPMRKGETGSVRPSQSKETRHPPESLSHLNAASRYHSYKETNNLDHSSFPQNPNNGMHVDSAEPSSFARSSADSINTRFVPDEHTNVNWQFNAGGDFSPSTHGAGSRRAQSGSRHGRRSPTKGRSRMAGMAAGAAAATAAGLAASGTFRNLSSGSEGSSEDEGANPQARAEKQPSPHQQQDQAGFDADVWSDKIGSEHFVPVPPPRGSGSPSRPPMRPPKRRPTVRMTKGGSAGLVEEEDTTSGEDRAGGVAVDGMDSSNAMDIDTPMGEPTTMPQATVANGVRGVPVEPSRPEWRAGDANGFATAAHPPAITASDPPGVKPRFNVSNAAGSEDTDDFGAGFDDLKNVEPIAQRAAGLNSFDDLKTHLPFESRAAVNVPVDKAKGSQEASINFPKPPVPPRAPAPLAISGLKPSGSAWEAHVNEFEIYLREWDTFNSKFVDHVLARQNQLNKAKQKSGLSLLYARNLKSMQEYATWLEQDQQVHDKWTTYHNEHLKRVREFMAHQEKMKE</sequence>
<feature type="region of interest" description="Disordered" evidence="1">
    <location>
        <begin position="58"/>
        <end position="482"/>
    </location>
</feature>
<evidence type="ECO:0000313" key="4">
    <source>
        <dbReference type="Proteomes" id="UP000294847"/>
    </source>
</evidence>
<dbReference type="InterPro" id="IPR001623">
    <property type="entry name" value="DnaJ_domain"/>
</dbReference>
<evidence type="ECO:0000256" key="1">
    <source>
        <dbReference type="SAM" id="MobiDB-lite"/>
    </source>
</evidence>
<dbReference type="Proteomes" id="UP000294847">
    <property type="component" value="Chromosome 2"/>
</dbReference>
<dbReference type="PROSITE" id="PS50076">
    <property type="entry name" value="DNAJ_2"/>
    <property type="match status" value="1"/>
</dbReference>
<evidence type="ECO:0000259" key="2">
    <source>
        <dbReference type="PROSITE" id="PS50076"/>
    </source>
</evidence>
<organism evidence="3 4">
    <name type="scientific">Pyricularia oryzae</name>
    <name type="common">Rice blast fungus</name>
    <name type="synonym">Magnaporthe oryzae</name>
    <dbReference type="NCBI Taxonomy" id="318829"/>
    <lineage>
        <taxon>Eukaryota</taxon>
        <taxon>Fungi</taxon>
        <taxon>Dikarya</taxon>
        <taxon>Ascomycota</taxon>
        <taxon>Pezizomycotina</taxon>
        <taxon>Sordariomycetes</taxon>
        <taxon>Sordariomycetidae</taxon>
        <taxon>Magnaporthales</taxon>
        <taxon>Pyriculariaceae</taxon>
        <taxon>Pyricularia</taxon>
    </lineage>
</organism>
<evidence type="ECO:0000313" key="3">
    <source>
        <dbReference type="EMBL" id="QBZ56692.1"/>
    </source>
</evidence>
<feature type="compositionally biased region" description="Low complexity" evidence="1">
    <location>
        <begin position="631"/>
        <end position="662"/>
    </location>
</feature>
<feature type="compositionally biased region" description="Basic and acidic residues" evidence="1">
    <location>
        <begin position="502"/>
        <end position="512"/>
    </location>
</feature>
<feature type="compositionally biased region" description="Polar residues" evidence="1">
    <location>
        <begin position="568"/>
        <end position="582"/>
    </location>
</feature>
<dbReference type="PRINTS" id="PR00625">
    <property type="entry name" value="JDOMAIN"/>
</dbReference>
<feature type="compositionally biased region" description="Polar residues" evidence="1">
    <location>
        <begin position="187"/>
        <end position="197"/>
    </location>
</feature>
<dbReference type="SMART" id="SM00271">
    <property type="entry name" value="DnaJ"/>
    <property type="match status" value="1"/>
</dbReference>
<feature type="compositionally biased region" description="Basic and acidic residues" evidence="1">
    <location>
        <begin position="305"/>
        <end position="319"/>
    </location>
</feature>
<reference evidence="3 4" key="1">
    <citation type="journal article" date="2019" name="Mol. Biol. Evol.">
        <title>Blast fungal genomes show frequent chromosomal changes, gene gains and losses, and effector gene turnover.</title>
        <authorList>
            <person name="Gomez Luciano L.B."/>
            <person name="Jason Tsai I."/>
            <person name="Chuma I."/>
            <person name="Tosa Y."/>
            <person name="Chen Y.H."/>
            <person name="Li J.Y."/>
            <person name="Li M.Y."/>
            <person name="Jade Lu M.Y."/>
            <person name="Nakayashiki H."/>
            <person name="Li W.H."/>
        </authorList>
    </citation>
    <scope>NUCLEOTIDE SEQUENCE [LARGE SCALE GENOMIC DNA]</scope>
    <source>
        <strain evidence="3">MZ5-1-6</strain>
    </source>
</reference>
<dbReference type="InterPro" id="IPR051964">
    <property type="entry name" value="Chaperone_stress_response"/>
</dbReference>
<dbReference type="SUPFAM" id="SSF46565">
    <property type="entry name" value="Chaperone J-domain"/>
    <property type="match status" value="1"/>
</dbReference>
<feature type="compositionally biased region" description="Basic and acidic residues" evidence="1">
    <location>
        <begin position="139"/>
        <end position="154"/>
    </location>
</feature>
<accession>A0A4P7N540</accession>
<feature type="domain" description="J" evidence="2">
    <location>
        <begin position="9"/>
        <end position="75"/>
    </location>
</feature>
<dbReference type="FunFam" id="1.10.287.110:FF:000096">
    <property type="entry name" value="DnaJ domain protein"/>
    <property type="match status" value="1"/>
</dbReference>
<dbReference type="InterPro" id="IPR036869">
    <property type="entry name" value="J_dom_sf"/>
</dbReference>
<feature type="compositionally biased region" description="Low complexity" evidence="1">
    <location>
        <begin position="161"/>
        <end position="181"/>
    </location>
</feature>
<feature type="compositionally biased region" description="Low complexity" evidence="1">
    <location>
        <begin position="442"/>
        <end position="458"/>
    </location>
</feature>
<dbReference type="Gene3D" id="1.10.287.110">
    <property type="entry name" value="DnaJ domain"/>
    <property type="match status" value="1"/>
</dbReference>
<feature type="compositionally biased region" description="Polar residues" evidence="1">
    <location>
        <begin position="346"/>
        <end position="362"/>
    </location>
</feature>
<protein>
    <recommendedName>
        <fullName evidence="2">J domain-containing protein</fullName>
    </recommendedName>
</protein>
<dbReference type="GO" id="GO:0005737">
    <property type="term" value="C:cytoplasm"/>
    <property type="evidence" value="ECO:0007669"/>
    <property type="project" value="TreeGrafter"/>
</dbReference>
<dbReference type="CDD" id="cd06257">
    <property type="entry name" value="DnaJ"/>
    <property type="match status" value="1"/>
</dbReference>
<feature type="compositionally biased region" description="Low complexity" evidence="1">
    <location>
        <begin position="470"/>
        <end position="482"/>
    </location>
</feature>
<dbReference type="EMBL" id="CP034205">
    <property type="protein sequence ID" value="QBZ56692.1"/>
    <property type="molecule type" value="Genomic_DNA"/>
</dbReference>
<dbReference type="PANTHER" id="PTHR44029">
    <property type="entry name" value="DNAJ HOMOLOG SUBFAMILY C MEMBER 21"/>
    <property type="match status" value="1"/>
</dbReference>
<feature type="compositionally biased region" description="Low complexity" evidence="1">
    <location>
        <begin position="375"/>
        <end position="391"/>
    </location>
</feature>
<dbReference type="Pfam" id="PF00226">
    <property type="entry name" value="DnaJ"/>
    <property type="match status" value="1"/>
</dbReference>
<feature type="compositionally biased region" description="Polar residues" evidence="1">
    <location>
        <begin position="603"/>
        <end position="618"/>
    </location>
</feature>
<name>A0A4P7N540_PYROR</name>
<feature type="compositionally biased region" description="Polar residues" evidence="1">
    <location>
        <begin position="549"/>
        <end position="560"/>
    </location>
</feature>
<feature type="compositionally biased region" description="Basic residues" evidence="1">
    <location>
        <begin position="619"/>
        <end position="630"/>
    </location>
</feature>